<dbReference type="EMBL" id="LUGG01000043">
    <property type="protein sequence ID" value="OBZ65613.1"/>
    <property type="molecule type" value="Genomic_DNA"/>
</dbReference>
<evidence type="ECO:0000313" key="2">
    <source>
        <dbReference type="Proteomes" id="UP000092993"/>
    </source>
</evidence>
<protein>
    <submittedName>
        <fullName evidence="1">Uncharacterized protein</fullName>
    </submittedName>
</protein>
<reference evidence="1 2" key="1">
    <citation type="submission" date="2016-03" db="EMBL/GenBank/DDBJ databases">
        <title>Whole genome sequencing of Grifola frondosa 9006-11.</title>
        <authorList>
            <person name="Min B."/>
            <person name="Park H."/>
            <person name="Kim J.-G."/>
            <person name="Cho H."/>
            <person name="Oh Y.-L."/>
            <person name="Kong W.-S."/>
            <person name="Choi I.-G."/>
        </authorList>
    </citation>
    <scope>NUCLEOTIDE SEQUENCE [LARGE SCALE GENOMIC DNA]</scope>
    <source>
        <strain evidence="1 2">9006-11</strain>
    </source>
</reference>
<dbReference type="AlphaFoldDB" id="A0A1C7LLM2"/>
<dbReference type="STRING" id="5627.A0A1C7LLM2"/>
<sequence length="74" mass="8083">MTLRCPPTFKLGNLCINYYLHLKIPFSGIGNSLRADLPITISSGIVSMVKIAANLVTPPTLDLPPAYWDEGVRP</sequence>
<gene>
    <name evidence="1" type="ORF">A0H81_14405</name>
</gene>
<name>A0A1C7LLM2_GRIFR</name>
<accession>A0A1C7LLM2</accession>
<proteinExistence type="predicted"/>
<evidence type="ECO:0000313" key="1">
    <source>
        <dbReference type="EMBL" id="OBZ65613.1"/>
    </source>
</evidence>
<comment type="caution">
    <text evidence="1">The sequence shown here is derived from an EMBL/GenBank/DDBJ whole genome shotgun (WGS) entry which is preliminary data.</text>
</comment>
<keyword evidence="2" id="KW-1185">Reference proteome</keyword>
<dbReference type="Proteomes" id="UP000092993">
    <property type="component" value="Unassembled WGS sequence"/>
</dbReference>
<organism evidence="1 2">
    <name type="scientific">Grifola frondosa</name>
    <name type="common">Maitake</name>
    <name type="synonym">Polyporus frondosus</name>
    <dbReference type="NCBI Taxonomy" id="5627"/>
    <lineage>
        <taxon>Eukaryota</taxon>
        <taxon>Fungi</taxon>
        <taxon>Dikarya</taxon>
        <taxon>Basidiomycota</taxon>
        <taxon>Agaricomycotina</taxon>
        <taxon>Agaricomycetes</taxon>
        <taxon>Polyporales</taxon>
        <taxon>Grifolaceae</taxon>
        <taxon>Grifola</taxon>
    </lineage>
</organism>